<reference evidence="2" key="2">
    <citation type="journal article" date="2021" name="Microbiome">
        <title>Successional dynamics and alternative stable states in a saline activated sludge microbial community over 9 years.</title>
        <authorList>
            <person name="Wang Y."/>
            <person name="Ye J."/>
            <person name="Ju F."/>
            <person name="Liu L."/>
            <person name="Boyd J.A."/>
            <person name="Deng Y."/>
            <person name="Parks D.H."/>
            <person name="Jiang X."/>
            <person name="Yin X."/>
            <person name="Woodcroft B.J."/>
            <person name="Tyson G.W."/>
            <person name="Hugenholtz P."/>
            <person name="Polz M.F."/>
            <person name="Zhang T."/>
        </authorList>
    </citation>
    <scope>NUCLEOTIDE SEQUENCE</scope>
    <source>
        <strain evidence="2">HKST-UBA16</strain>
    </source>
</reference>
<proteinExistence type="predicted"/>
<dbReference type="Proteomes" id="UP000748332">
    <property type="component" value="Unassembled WGS sequence"/>
</dbReference>
<organism evidence="2 3">
    <name type="scientific">Candidatus Dojkabacteria bacterium</name>
    <dbReference type="NCBI Taxonomy" id="2099670"/>
    <lineage>
        <taxon>Bacteria</taxon>
        <taxon>Candidatus Dojkabacteria</taxon>
    </lineage>
</organism>
<comment type="caution">
    <text evidence="2">The sequence shown here is derived from an EMBL/GenBank/DDBJ whole genome shotgun (WGS) entry which is preliminary data.</text>
</comment>
<feature type="region of interest" description="Disordered" evidence="1">
    <location>
        <begin position="66"/>
        <end position="106"/>
    </location>
</feature>
<sequence>MKIVQDINRTLYKIGPDKLAKRMGTRYFPTNAGIGVEIAAGISLLGLTGFGVYQLHNALAPEAGSLDSSRVIDPTPSPQPTRDLKPIPKATPTSPPTPIPSPEPTATLVSESVPALELVPWDEPGINIAKLTAELTARQEDGDYVMYRLILAPQDSDTGIQLKTKEVITPRGTTINMQWARISVQEVSSVLSETDDSGRFVPVDQAARESVSQSNEPFFVYIPVGSDQVVQGMCDLDSLYKFIGFQDGQQILYVYFPDPQNPNSYSDFGMFTNPGIAPLDFCLPTNTTSSIRPEQQESELYGLATDLIGQYWQRFTDGTLTARIVSGAFRPEELNLWLHFISTHPTLEDEIATGMMDHLTVLKAIWEESLAAAASIAEHTLHSTKGAVQKDPSRVATALYRGRIKKGF</sequence>
<evidence type="ECO:0000313" key="3">
    <source>
        <dbReference type="Proteomes" id="UP000748332"/>
    </source>
</evidence>
<dbReference type="EMBL" id="JAGQLM010000003">
    <property type="protein sequence ID" value="MCA9374704.1"/>
    <property type="molecule type" value="Genomic_DNA"/>
</dbReference>
<gene>
    <name evidence="2" type="ORF">KC622_00045</name>
</gene>
<evidence type="ECO:0000256" key="1">
    <source>
        <dbReference type="SAM" id="MobiDB-lite"/>
    </source>
</evidence>
<reference evidence="2" key="1">
    <citation type="submission" date="2020-04" db="EMBL/GenBank/DDBJ databases">
        <authorList>
            <person name="Zhang T."/>
        </authorList>
    </citation>
    <scope>NUCLEOTIDE SEQUENCE</scope>
    <source>
        <strain evidence="2">HKST-UBA16</strain>
    </source>
</reference>
<protein>
    <submittedName>
        <fullName evidence="2">Uncharacterized protein</fullName>
    </submittedName>
</protein>
<evidence type="ECO:0000313" key="2">
    <source>
        <dbReference type="EMBL" id="MCA9374704.1"/>
    </source>
</evidence>
<name>A0A955KVB2_9BACT</name>
<accession>A0A955KVB2</accession>
<feature type="compositionally biased region" description="Pro residues" evidence="1">
    <location>
        <begin position="93"/>
        <end position="103"/>
    </location>
</feature>
<dbReference type="AlphaFoldDB" id="A0A955KVB2"/>